<dbReference type="InterPro" id="IPR018392">
    <property type="entry name" value="LysM"/>
</dbReference>
<gene>
    <name evidence="2" type="ORF">MNB_SV-6-781</name>
</gene>
<dbReference type="CDD" id="cd00118">
    <property type="entry name" value="LysM"/>
    <property type="match status" value="1"/>
</dbReference>
<evidence type="ECO:0000313" key="2">
    <source>
        <dbReference type="EMBL" id="SFV51548.1"/>
    </source>
</evidence>
<reference evidence="2" key="1">
    <citation type="submission" date="2016-10" db="EMBL/GenBank/DDBJ databases">
        <authorList>
            <person name="de Groot N.N."/>
        </authorList>
    </citation>
    <scope>NUCLEOTIDE SEQUENCE</scope>
</reference>
<dbReference type="InterPro" id="IPR036779">
    <property type="entry name" value="LysM_dom_sf"/>
</dbReference>
<feature type="domain" description="LysM" evidence="1">
    <location>
        <begin position="178"/>
        <end position="223"/>
    </location>
</feature>
<dbReference type="Gene3D" id="3.10.350.10">
    <property type="entry name" value="LysM domain"/>
    <property type="match status" value="1"/>
</dbReference>
<keyword evidence="2" id="KW-0378">Hydrolase</keyword>
<evidence type="ECO:0000259" key="1">
    <source>
        <dbReference type="PROSITE" id="PS51782"/>
    </source>
</evidence>
<dbReference type="CDD" id="cd14667">
    <property type="entry name" value="3D_containing_proteins"/>
    <property type="match status" value="1"/>
</dbReference>
<keyword evidence="2" id="KW-0326">Glycosidase</keyword>
<dbReference type="Pfam" id="PF01476">
    <property type="entry name" value="LysM"/>
    <property type="match status" value="1"/>
</dbReference>
<dbReference type="GO" id="GO:0016798">
    <property type="term" value="F:hydrolase activity, acting on glycosyl bonds"/>
    <property type="evidence" value="ECO:0007669"/>
    <property type="project" value="UniProtKB-KW"/>
</dbReference>
<protein>
    <submittedName>
        <fullName evidence="2">Membrane-bound lytic murein transglycosylase D</fullName>
        <ecNumber evidence="2">3.2.1.-</ecNumber>
    </submittedName>
</protein>
<dbReference type="InterPro" id="IPR059180">
    <property type="entry name" value="3D_YorM"/>
</dbReference>
<proteinExistence type="predicted"/>
<sequence length="379" mass="44347">MMKKNIFLFAVAIIATNVDASSKRLVDCWLVTSKTTECNPYSSKFIYTKDMLLHNSRDKRRGKLIISKTLPHMERPRILRTIRVEDMIENHIEVHEPIRFAKSIHNFTKNRDEADKQTVVAQKDNNTTKKISTIASIDTNKTVTAKLKPTTEQLEREKSRLAKEKRDKLAKLKSKRYPQYTIQKGDTLNSIAKRFNLTTKQITSVNYKLKRTTTLKIGKKISLPISNYKFNLLQKGSKKKRSKLANKLKDRYLHMKKKSYAKTLNEYNKKLVSPFKGKHSLRVQATAYSSHRGQTDKTPFLAAWNNRIRPGMKIIAVSRDLIYKYGLGNGKRVRIQGLPGYYTVRDKMNKRYTKRIDIYMGVNRRKALRWGRRRTVIYW</sequence>
<dbReference type="EC" id="3.2.1.-" evidence="2"/>
<dbReference type="EMBL" id="FPHC01000023">
    <property type="protein sequence ID" value="SFV51548.1"/>
    <property type="molecule type" value="Genomic_DNA"/>
</dbReference>
<dbReference type="AlphaFoldDB" id="A0A1W1BDN7"/>
<organism evidence="2">
    <name type="scientific">hydrothermal vent metagenome</name>
    <dbReference type="NCBI Taxonomy" id="652676"/>
    <lineage>
        <taxon>unclassified sequences</taxon>
        <taxon>metagenomes</taxon>
        <taxon>ecological metagenomes</taxon>
    </lineage>
</organism>
<dbReference type="SUPFAM" id="SSF54106">
    <property type="entry name" value="LysM domain"/>
    <property type="match status" value="1"/>
</dbReference>
<dbReference type="SMART" id="SM00257">
    <property type="entry name" value="LysM"/>
    <property type="match status" value="1"/>
</dbReference>
<dbReference type="PROSITE" id="PS51782">
    <property type="entry name" value="LYSM"/>
    <property type="match status" value="1"/>
</dbReference>
<accession>A0A1W1BDN7</accession>
<name>A0A1W1BDN7_9ZZZZ</name>